<feature type="signal peptide" evidence="13">
    <location>
        <begin position="1"/>
        <end position="25"/>
    </location>
</feature>
<keyword evidence="17" id="KW-1185">Reference proteome</keyword>
<evidence type="ECO:0000256" key="9">
    <source>
        <dbReference type="ARBA" id="ARBA00023237"/>
    </source>
</evidence>
<dbReference type="InterPro" id="IPR036942">
    <property type="entry name" value="Beta-barrel_TonB_sf"/>
</dbReference>
<dbReference type="PROSITE" id="PS52016">
    <property type="entry name" value="TONB_DEPENDENT_REC_3"/>
    <property type="match status" value="1"/>
</dbReference>
<dbReference type="InterPro" id="IPR012910">
    <property type="entry name" value="Plug_dom"/>
</dbReference>
<evidence type="ECO:0000313" key="17">
    <source>
        <dbReference type="Proteomes" id="UP001236369"/>
    </source>
</evidence>
<evidence type="ECO:0000256" key="3">
    <source>
        <dbReference type="ARBA" id="ARBA00022452"/>
    </source>
</evidence>
<dbReference type="Pfam" id="PF07715">
    <property type="entry name" value="Plug"/>
    <property type="match status" value="1"/>
</dbReference>
<dbReference type="RefSeq" id="WP_238249076.1">
    <property type="nucleotide sequence ID" value="NZ_BPQX01000026.1"/>
</dbReference>
<evidence type="ECO:0000256" key="8">
    <source>
        <dbReference type="ARBA" id="ARBA00023136"/>
    </source>
</evidence>
<dbReference type="CDD" id="cd01347">
    <property type="entry name" value="ligand_gated_channel"/>
    <property type="match status" value="1"/>
</dbReference>
<keyword evidence="6" id="KW-0406">Ion transport</keyword>
<evidence type="ECO:0000256" key="4">
    <source>
        <dbReference type="ARBA" id="ARBA00022692"/>
    </source>
</evidence>
<comment type="subcellular location">
    <subcellularLocation>
        <location evidence="1 10">Cell outer membrane</location>
        <topology evidence="1 10">Multi-pass membrane protein</topology>
    </subcellularLocation>
</comment>
<dbReference type="Pfam" id="PF00593">
    <property type="entry name" value="TonB_dep_Rec_b-barrel"/>
    <property type="match status" value="1"/>
</dbReference>
<keyword evidence="3 10" id="KW-1134">Transmembrane beta strand</keyword>
<keyword evidence="2 10" id="KW-0813">Transport</keyword>
<gene>
    <name evidence="16" type="ORF">QO016_002693</name>
</gene>
<accession>A0ABU0HLJ6</accession>
<dbReference type="SUPFAM" id="SSF56935">
    <property type="entry name" value="Porins"/>
    <property type="match status" value="1"/>
</dbReference>
<evidence type="ECO:0000256" key="5">
    <source>
        <dbReference type="ARBA" id="ARBA00022729"/>
    </source>
</evidence>
<keyword evidence="7 11" id="KW-0798">TonB box</keyword>
<dbReference type="Gene3D" id="2.40.170.20">
    <property type="entry name" value="TonB-dependent receptor, beta-barrel domain"/>
    <property type="match status" value="1"/>
</dbReference>
<organism evidence="16 17">
    <name type="scientific">Methylobacterium persicinum</name>
    <dbReference type="NCBI Taxonomy" id="374426"/>
    <lineage>
        <taxon>Bacteria</taxon>
        <taxon>Pseudomonadati</taxon>
        <taxon>Pseudomonadota</taxon>
        <taxon>Alphaproteobacteria</taxon>
        <taxon>Hyphomicrobiales</taxon>
        <taxon>Methylobacteriaceae</taxon>
        <taxon>Methylobacterium</taxon>
    </lineage>
</organism>
<evidence type="ECO:0000256" key="11">
    <source>
        <dbReference type="RuleBase" id="RU003357"/>
    </source>
</evidence>
<protein>
    <submittedName>
        <fullName evidence="16">Iron complex outermembrane receptor protein</fullName>
    </submittedName>
</protein>
<feature type="domain" description="TonB-dependent receptor-like beta-barrel" evidence="14">
    <location>
        <begin position="311"/>
        <end position="769"/>
    </location>
</feature>
<evidence type="ECO:0000256" key="12">
    <source>
        <dbReference type="SAM" id="MobiDB-lite"/>
    </source>
</evidence>
<evidence type="ECO:0000259" key="14">
    <source>
        <dbReference type="Pfam" id="PF00593"/>
    </source>
</evidence>
<dbReference type="EMBL" id="JAUSVV010000005">
    <property type="protein sequence ID" value="MDQ0443195.1"/>
    <property type="molecule type" value="Genomic_DNA"/>
</dbReference>
<evidence type="ECO:0000313" key="16">
    <source>
        <dbReference type="EMBL" id="MDQ0443195.1"/>
    </source>
</evidence>
<dbReference type="Gene3D" id="2.170.130.10">
    <property type="entry name" value="TonB-dependent receptor, plug domain"/>
    <property type="match status" value="1"/>
</dbReference>
<comment type="similarity">
    <text evidence="10 11">Belongs to the TonB-dependent receptor family.</text>
</comment>
<dbReference type="Proteomes" id="UP001236369">
    <property type="component" value="Unassembled WGS sequence"/>
</dbReference>
<evidence type="ECO:0000256" key="2">
    <source>
        <dbReference type="ARBA" id="ARBA00022448"/>
    </source>
</evidence>
<proteinExistence type="inferred from homology"/>
<dbReference type="InterPro" id="IPR000531">
    <property type="entry name" value="Beta-barrel_TonB"/>
</dbReference>
<comment type="caution">
    <text evidence="16">The sequence shown here is derived from an EMBL/GenBank/DDBJ whole genome shotgun (WGS) entry which is preliminary data.</text>
</comment>
<keyword evidence="8 10" id="KW-0472">Membrane</keyword>
<feature type="region of interest" description="Disordered" evidence="12">
    <location>
        <begin position="42"/>
        <end position="63"/>
    </location>
</feature>
<keyword evidence="4 10" id="KW-0812">Transmembrane</keyword>
<keyword evidence="5 13" id="KW-0732">Signal</keyword>
<sequence>MSHHLPRGSAWALAAACLVAPPMTAAGLAEGGAVTLEELSVTSQGAGPASPPPLAPQAPVSTSIVPSDPGAPPIVRRFQLPQTSASVTREQIDETVNVVDTEDALKYFPSLFVRKRNEGDTQPVIETRTWGVNSSARSLVYADDVLISALIANNNTIGAPRWGIVAPEEIKRIDFLYGPYSAAFPGNSIGGVLQIITRMPDHFEATLKQTGALQTSQYYRTDGSYGTNKTSATFGDRIEDFSWFLSADYLNTFTQPLTFVTNGSAPAGTLGTIPALNKIGQVANVVGAGGLLHSEQANAKLKLAFDITPWLTATYTFGYWSNTANSSVQSYLTNAAGVPTFGNVSSFAQNRYTLDEQHMANALSLKTDTHGEFDWEVVASNYYFLTDAQRNPYGVTPGYGFTPFGKVLRYDGTNWTNIDLRGIWRPFGIEGPHEISFGAHGDQYRLDNPTYGTSNWLDRSNQLPTEYTNSRGTTETGALWVQDAWHFAPAWTLTTGARLESWQATDGFNLTTTANNATGAVTSTTQIRQPNLSATHVSPKATLAWVPEPGWAVKASFGESYRFPTVTELYQLVQTGPIFTNPNPNLRPEHDYSGELAVERRWDTNHLRVSFFQENTYDALISQTNFVTGTVPTTFTTNVDAIRNRGVEVEAGRNGVLIDRLDLTGSITYVDSRILKDTAFASTTGTTARGKRVPYVPDWRATVVATYHIDPNWSWTVAARYSGKQYSTLDNTDVVSHVFGAFDSFFVVDTRMQYNIDDRVAISVGVDNIGNEKYFLFHPFPGRTFIADARVRF</sequence>
<dbReference type="InterPro" id="IPR037066">
    <property type="entry name" value="Plug_dom_sf"/>
</dbReference>
<name>A0ABU0HLJ6_9HYPH</name>
<evidence type="ECO:0000256" key="1">
    <source>
        <dbReference type="ARBA" id="ARBA00004571"/>
    </source>
</evidence>
<evidence type="ECO:0000256" key="13">
    <source>
        <dbReference type="SAM" id="SignalP"/>
    </source>
</evidence>
<reference evidence="16 17" key="1">
    <citation type="submission" date="2023-07" db="EMBL/GenBank/DDBJ databases">
        <title>Genomic Encyclopedia of Type Strains, Phase IV (KMG-IV): sequencing the most valuable type-strain genomes for metagenomic binning, comparative biology and taxonomic classification.</title>
        <authorList>
            <person name="Goeker M."/>
        </authorList>
    </citation>
    <scope>NUCLEOTIDE SEQUENCE [LARGE SCALE GENOMIC DNA]</scope>
    <source>
        <strain evidence="16 17">DSM 19562</strain>
    </source>
</reference>
<dbReference type="PANTHER" id="PTHR30069">
    <property type="entry name" value="TONB-DEPENDENT OUTER MEMBRANE RECEPTOR"/>
    <property type="match status" value="1"/>
</dbReference>
<evidence type="ECO:0000256" key="7">
    <source>
        <dbReference type="ARBA" id="ARBA00023077"/>
    </source>
</evidence>
<feature type="chain" id="PRO_5046942861" evidence="13">
    <location>
        <begin position="26"/>
        <end position="793"/>
    </location>
</feature>
<dbReference type="PANTHER" id="PTHR30069:SF53">
    <property type="entry name" value="COLICIN I RECEPTOR-RELATED"/>
    <property type="match status" value="1"/>
</dbReference>
<keyword evidence="9 10" id="KW-0998">Cell outer membrane</keyword>
<evidence type="ECO:0000256" key="6">
    <source>
        <dbReference type="ARBA" id="ARBA00023065"/>
    </source>
</evidence>
<evidence type="ECO:0000259" key="15">
    <source>
        <dbReference type="Pfam" id="PF07715"/>
    </source>
</evidence>
<feature type="domain" description="TonB-dependent receptor plug" evidence="15">
    <location>
        <begin position="79"/>
        <end position="192"/>
    </location>
</feature>
<dbReference type="InterPro" id="IPR039426">
    <property type="entry name" value="TonB-dep_rcpt-like"/>
</dbReference>
<keyword evidence="16" id="KW-0675">Receptor</keyword>
<evidence type="ECO:0000256" key="10">
    <source>
        <dbReference type="PROSITE-ProRule" id="PRU01360"/>
    </source>
</evidence>